<feature type="domain" description="Tetrapyrrole methylase" evidence="8">
    <location>
        <begin position="2"/>
        <end position="207"/>
    </location>
</feature>
<sequence length="229" mass="25689">MFVSLGPGDPELITLKGLNFLQQADIIFCPSTLTPSGKVSSRSKDILLELGLEESRISLFSVPMDKNRSEAIISYKKISTKIEKRYKNGSRIAVAAEGDAGFYSSTHYICDNLSVNNIPTKRIAGVPAFIACGALANIHTVKQEEELYIIPGVITQKDLEERILYGSSIVIMKPSQSEEAIKKVISSMQYVTFHYFENVGIKDKEFYSSHKQNIIERKFPYFSLFIICK</sequence>
<dbReference type="InterPro" id="IPR035996">
    <property type="entry name" value="4pyrrol_Methylase_sf"/>
</dbReference>
<gene>
    <name evidence="9" type="ORF">SAMN05444362_103171</name>
</gene>
<keyword evidence="6" id="KW-0949">S-adenosyl-L-methionine</keyword>
<dbReference type="InterPro" id="IPR003043">
    <property type="entry name" value="Uropor_MeTrfase_CS"/>
</dbReference>
<evidence type="ECO:0000313" key="9">
    <source>
        <dbReference type="EMBL" id="SHF05124.1"/>
    </source>
</evidence>
<protein>
    <submittedName>
        <fullName evidence="9">Precorrin-2/cobalt-factor-2 C20-methyltransferase</fullName>
    </submittedName>
</protein>
<evidence type="ECO:0000256" key="3">
    <source>
        <dbReference type="ARBA" id="ARBA00022573"/>
    </source>
</evidence>
<dbReference type="GO" id="GO:0030788">
    <property type="term" value="F:precorrin-2 C20-methyltransferase activity"/>
    <property type="evidence" value="ECO:0007669"/>
    <property type="project" value="InterPro"/>
</dbReference>
<evidence type="ECO:0000256" key="4">
    <source>
        <dbReference type="ARBA" id="ARBA00022603"/>
    </source>
</evidence>
<dbReference type="GO" id="GO:0009236">
    <property type="term" value="P:cobalamin biosynthetic process"/>
    <property type="evidence" value="ECO:0007669"/>
    <property type="project" value="UniProtKB-UniRule"/>
</dbReference>
<organism evidence="9 10">
    <name type="scientific">Dysgonomonas macrotermitis</name>
    <dbReference type="NCBI Taxonomy" id="1346286"/>
    <lineage>
        <taxon>Bacteria</taxon>
        <taxon>Pseudomonadati</taxon>
        <taxon>Bacteroidota</taxon>
        <taxon>Bacteroidia</taxon>
        <taxon>Bacteroidales</taxon>
        <taxon>Dysgonomonadaceae</taxon>
        <taxon>Dysgonomonas</taxon>
    </lineage>
</organism>
<dbReference type="SUPFAM" id="SSF53790">
    <property type="entry name" value="Tetrapyrrole methylase"/>
    <property type="match status" value="1"/>
</dbReference>
<dbReference type="Proteomes" id="UP000184480">
    <property type="component" value="Unassembled WGS sequence"/>
</dbReference>
<dbReference type="PIRSF" id="PIRSF036427">
    <property type="entry name" value="Precrrn-2_mtase"/>
    <property type="match status" value="1"/>
</dbReference>
<proteinExistence type="inferred from homology"/>
<dbReference type="Gene3D" id="3.30.950.10">
    <property type="entry name" value="Methyltransferase, Cobalt-precorrin-4 Transmethylase, Domain 2"/>
    <property type="match status" value="1"/>
</dbReference>
<evidence type="ECO:0000313" key="10">
    <source>
        <dbReference type="Proteomes" id="UP000184480"/>
    </source>
</evidence>
<evidence type="ECO:0000256" key="7">
    <source>
        <dbReference type="PIRNR" id="PIRNR036427"/>
    </source>
</evidence>
<evidence type="ECO:0000256" key="6">
    <source>
        <dbReference type="ARBA" id="ARBA00022691"/>
    </source>
</evidence>
<dbReference type="Gene3D" id="3.40.1010.10">
    <property type="entry name" value="Cobalt-precorrin-4 Transmethylase, Domain 1"/>
    <property type="match status" value="1"/>
</dbReference>
<keyword evidence="10" id="KW-1185">Reference proteome</keyword>
<dbReference type="InterPro" id="IPR014776">
    <property type="entry name" value="4pyrrole_Mease_sub2"/>
</dbReference>
<dbReference type="InterPro" id="IPR012382">
    <property type="entry name" value="CobI/CbiL"/>
</dbReference>
<evidence type="ECO:0000256" key="5">
    <source>
        <dbReference type="ARBA" id="ARBA00022679"/>
    </source>
</evidence>
<comment type="similarity">
    <text evidence="2 7">Belongs to the precorrin methyltransferase family.</text>
</comment>
<keyword evidence="5 9" id="KW-0808">Transferase</keyword>
<dbReference type="PANTHER" id="PTHR43467:SF2">
    <property type="entry name" value="COBALT-PRECORRIN-2 C(20)-METHYLTRANSFERASE"/>
    <property type="match status" value="1"/>
</dbReference>
<dbReference type="PROSITE" id="PS00839">
    <property type="entry name" value="SUMT_1"/>
    <property type="match status" value="1"/>
</dbReference>
<dbReference type="PANTHER" id="PTHR43467">
    <property type="entry name" value="COBALT-PRECORRIN-2 C(20)-METHYLTRANSFERASE"/>
    <property type="match status" value="1"/>
</dbReference>
<dbReference type="InterPro" id="IPR000878">
    <property type="entry name" value="4pyrrol_Mease"/>
</dbReference>
<keyword evidence="3" id="KW-0169">Cobalamin biosynthesis</keyword>
<name>A0A1M4YH32_9BACT</name>
<evidence type="ECO:0000256" key="1">
    <source>
        <dbReference type="ARBA" id="ARBA00004953"/>
    </source>
</evidence>
<dbReference type="STRING" id="1346286.SAMN05444362_103171"/>
<evidence type="ECO:0000256" key="2">
    <source>
        <dbReference type="ARBA" id="ARBA00005879"/>
    </source>
</evidence>
<evidence type="ECO:0000259" key="8">
    <source>
        <dbReference type="Pfam" id="PF00590"/>
    </source>
</evidence>
<accession>A0A1M4YH32</accession>
<reference evidence="10" key="1">
    <citation type="submission" date="2016-11" db="EMBL/GenBank/DDBJ databases">
        <authorList>
            <person name="Varghese N."/>
            <person name="Submissions S."/>
        </authorList>
    </citation>
    <scope>NUCLEOTIDE SEQUENCE [LARGE SCALE GENOMIC DNA]</scope>
    <source>
        <strain evidence="10">DSM 27370</strain>
    </source>
</reference>
<keyword evidence="4 9" id="KW-0489">Methyltransferase</keyword>
<dbReference type="Pfam" id="PF00590">
    <property type="entry name" value="TP_methylase"/>
    <property type="match status" value="1"/>
</dbReference>
<dbReference type="GO" id="GO:0032259">
    <property type="term" value="P:methylation"/>
    <property type="evidence" value="ECO:0007669"/>
    <property type="project" value="UniProtKB-KW"/>
</dbReference>
<dbReference type="InterPro" id="IPR014777">
    <property type="entry name" value="4pyrrole_Mease_sub1"/>
</dbReference>
<comment type="pathway">
    <text evidence="1">Cofactor biosynthesis; adenosylcobalamin biosynthesis.</text>
</comment>
<dbReference type="AlphaFoldDB" id="A0A1M4YH32"/>
<dbReference type="CDD" id="cd11645">
    <property type="entry name" value="Precorrin_2_C20_MT"/>
    <property type="match status" value="1"/>
</dbReference>
<dbReference type="EMBL" id="FQUC01000003">
    <property type="protein sequence ID" value="SHF05124.1"/>
    <property type="molecule type" value="Genomic_DNA"/>
</dbReference>